<evidence type="ECO:0000313" key="2">
    <source>
        <dbReference type="EMBL" id="GLQ61544.1"/>
    </source>
</evidence>
<comment type="caution">
    <text evidence="2">The sequence shown here is derived from an EMBL/GenBank/DDBJ whole genome shotgun (WGS) entry which is preliminary data.</text>
</comment>
<name>A0AAV5NAK3_9PROT</name>
<dbReference type="AlphaFoldDB" id="A0AAV5NAK3"/>
<dbReference type="PIRSF" id="PIRSF012337">
    <property type="entry name" value="gp45"/>
    <property type="match status" value="1"/>
</dbReference>
<evidence type="ECO:0000259" key="1">
    <source>
        <dbReference type="Pfam" id="PF06890"/>
    </source>
</evidence>
<organism evidence="2 3">
    <name type="scientific">Gluconobacter cerinus</name>
    <dbReference type="NCBI Taxonomy" id="38307"/>
    <lineage>
        <taxon>Bacteria</taxon>
        <taxon>Pseudomonadati</taxon>
        <taxon>Pseudomonadota</taxon>
        <taxon>Alphaproteobacteria</taxon>
        <taxon>Acetobacterales</taxon>
        <taxon>Acetobacteraceae</taxon>
        <taxon>Gluconobacter</taxon>
    </lineage>
</organism>
<sequence>MADPFTRLARRVAMALGLGRQSSDTDETANTPTLQVTLPGGEVRSDVPLLQHYGFHSRPVPGSDVLTVFMAGDRTRGVAVATGDQRGRITDLKPGEVCVYHPRTGSKILLAENGDIEIVPASGVLKITAELQLDGPMIATGDIVADEVSLQNHLTSEVQSGQGTSGKPVSG</sequence>
<accession>A0AAV5NAK3</accession>
<dbReference type="InterPro" id="IPR053861">
    <property type="entry name" value="Phage_Mu_Gp45_N"/>
</dbReference>
<dbReference type="RefSeq" id="WP_099212575.1">
    <property type="nucleotide sequence ID" value="NZ_BEWM01000003.1"/>
</dbReference>
<dbReference type="Proteomes" id="UP001156614">
    <property type="component" value="Unassembled WGS sequence"/>
</dbReference>
<dbReference type="InterPro" id="IPR014462">
    <property type="entry name" value="Phage_Mu_Gp45"/>
</dbReference>
<dbReference type="Pfam" id="PF06890">
    <property type="entry name" value="Phage_Mu_Gp45"/>
    <property type="match status" value="1"/>
</dbReference>
<keyword evidence="3" id="KW-1185">Reference proteome</keyword>
<evidence type="ECO:0000313" key="3">
    <source>
        <dbReference type="Proteomes" id="UP001156614"/>
    </source>
</evidence>
<protein>
    <recommendedName>
        <fullName evidence="1">Bacteriophage Mu Gp45 N-terminal domain-containing protein</fullName>
    </recommendedName>
</protein>
<feature type="domain" description="Bacteriophage Mu Gp45 N-terminal" evidence="1">
    <location>
        <begin position="25"/>
        <end position="86"/>
    </location>
</feature>
<reference evidence="3" key="1">
    <citation type="journal article" date="2019" name="Int. J. Syst. Evol. Microbiol.">
        <title>The Global Catalogue of Microorganisms (GCM) 10K type strain sequencing project: providing services to taxonomists for standard genome sequencing and annotation.</title>
        <authorList>
            <consortium name="The Broad Institute Genomics Platform"/>
            <consortium name="The Broad Institute Genome Sequencing Center for Infectious Disease"/>
            <person name="Wu L."/>
            <person name="Ma J."/>
        </authorList>
    </citation>
    <scope>NUCLEOTIDE SEQUENCE [LARGE SCALE GENOMIC DNA]</scope>
    <source>
        <strain evidence="3">NBRC 3267</strain>
    </source>
</reference>
<dbReference type="EMBL" id="BSNU01000001">
    <property type="protein sequence ID" value="GLQ61544.1"/>
    <property type="molecule type" value="Genomic_DNA"/>
</dbReference>
<gene>
    <name evidence="2" type="ORF">GCM10007867_03890</name>
</gene>
<proteinExistence type="predicted"/>